<evidence type="ECO:0000256" key="6">
    <source>
        <dbReference type="ARBA" id="ARBA00022989"/>
    </source>
</evidence>
<feature type="compositionally biased region" description="Low complexity" evidence="8">
    <location>
        <begin position="687"/>
        <end position="702"/>
    </location>
</feature>
<comment type="similarity">
    <text evidence="3">Belongs to the CorA metal ion transporter (MIT) (TC 1.A.35) family.</text>
</comment>
<dbReference type="CDD" id="cd12829">
    <property type="entry name" value="Alr1p-like"/>
    <property type="match status" value="1"/>
</dbReference>
<gene>
    <name evidence="12" type="ORF">BB561_002864</name>
</gene>
<feature type="transmembrane region" description="Helical" evidence="9">
    <location>
        <begin position="1117"/>
        <end position="1136"/>
    </location>
</feature>
<organism evidence="12 13">
    <name type="scientific">Smittium simulii</name>
    <dbReference type="NCBI Taxonomy" id="133385"/>
    <lineage>
        <taxon>Eukaryota</taxon>
        <taxon>Fungi</taxon>
        <taxon>Fungi incertae sedis</taxon>
        <taxon>Zoopagomycota</taxon>
        <taxon>Kickxellomycotina</taxon>
        <taxon>Harpellomycetes</taxon>
        <taxon>Harpellales</taxon>
        <taxon>Legeriomycetaceae</taxon>
        <taxon>Smittium</taxon>
    </lineage>
</organism>
<keyword evidence="13" id="KW-1185">Reference proteome</keyword>
<evidence type="ECO:0000313" key="12">
    <source>
        <dbReference type="EMBL" id="PVU94026.1"/>
    </source>
</evidence>
<feature type="domain" description="AMP-binding enzyme C-terminal" evidence="11">
    <location>
        <begin position="456"/>
        <end position="541"/>
    </location>
</feature>
<comment type="caution">
    <text evidence="12">The sequence shown here is derived from an EMBL/GenBank/DDBJ whole genome shotgun (WGS) entry which is preliminary data.</text>
</comment>
<dbReference type="InterPro" id="IPR000873">
    <property type="entry name" value="AMP-dep_synth/lig_dom"/>
</dbReference>
<dbReference type="SUPFAM" id="SSF144083">
    <property type="entry name" value="Magnesium transport protein CorA, transmembrane region"/>
    <property type="match status" value="1"/>
</dbReference>
<dbReference type="InterPro" id="IPR020845">
    <property type="entry name" value="AMP-binding_CS"/>
</dbReference>
<dbReference type="Pfam" id="PF00501">
    <property type="entry name" value="AMP-binding"/>
    <property type="match status" value="1"/>
</dbReference>
<dbReference type="Proteomes" id="UP000245383">
    <property type="component" value="Unassembled WGS sequence"/>
</dbReference>
<keyword evidence="4" id="KW-0436">Ligase</keyword>
<dbReference type="Gene3D" id="3.30.460.20">
    <property type="entry name" value="CorA soluble domain-like"/>
    <property type="match status" value="1"/>
</dbReference>
<feature type="domain" description="AMP-dependent synthetase/ligase" evidence="10">
    <location>
        <begin position="36"/>
        <end position="405"/>
    </location>
</feature>
<sequence>MIFKSRLPQVQMPNTDIATYVFSKAKSAFSNSAASETFALHDEHSGQSLNIAELEHLSTMVASGLRNKLKMQSDDTLMLFSANSANFVTTMFGTLMLGGVVTFANPAYTSNELSHQLNNSTPKFIAATEDTLQVAKDAIKMSSISIPEQSIIIINHNCAPIGNTTTITSLYDHRPFNRFTFSSTQNSDSKFAFLPYSSGTTGLSKGVILTHRNIVSNIIQTNIFDKLNGWHSDMNVVHRYLGVLPWYHIYGLVVCLLSGLSNGVGVVCLPKFEMRKYLETTQKHKITFAHLVPPILINLVNDPIVKEYDISSLKHAMTAAAPIGKELMLKLNEKFPSIKIIKLYGVTESSPTICAAPNGTSNIESNGILTCNQEAMVISDEGNALGPEQVGELLFRGPNIMKGYLNNEKATRDTIDKNGFLHTGDVGYIDKEGHVFIVDRKKELIKYKGFQVPPAELEALLLGHQDVLDCAVIGIYDDTQATELPKAFITLKQQNLHKTESEKKKIALEIQRWVAEKVVSYKRLRGGVQVIQSIPKSNAGKILRRVLREQSKNEKTPSSNMSNSETLPETKNIQQQQLSQNNLYSIEQQDDEQKFDSEELLNVLLDVNKKSKYLSPENQTNLDVLQNYISSGTYAELETELELTLINPNFDNSEDNSDYMDEIEKENEKKLVKKIVKLSNSCTYEPNTSTDTNSDSESGTNSISETSIYQSLTFANNTQTTLESFDKNSRYKDFYPSQYTPLILDNDIINIDVNESSSLRRRSTVRDVKKTITSNTLGFKNSKKLKKQKAKRILLYSPLVGATRAQTLSEVDTEYGDLTATLKGIKSKGSCFWLDILLPSELEVKVLSKAFKIHPLTVEDILENEDSIRSKCEMYTGYYFVVLDLVDFSQYDSQYLMPSVTYIIVTRFGVISFHNSPTCRRLHILRWIYRLMKQTCITPDWINYAIMDDITDQIVPVVRSVELEVEAIDELVLILSSMEQSDMLLRIGTVRKRLMFLLRILQGKADVIRILTKRFGTSTATGLNPQPFYNSNMKNKETSTFINSNSIKSGTKTPIVDYKTHDINLYLADILDHIITMSQNAAHLEAVLSRAYSNYLAKISLELTESSNRTNDVIAKLSILASVLIPLNLITGLWGMNVPVPGQDSEDLAWFLGIVLVIVSFAVFMIFICVRMGLI</sequence>
<dbReference type="CDD" id="cd05911">
    <property type="entry name" value="Firefly_Luc_like"/>
    <property type="match status" value="1"/>
</dbReference>
<keyword evidence="6 9" id="KW-1133">Transmembrane helix</keyword>
<dbReference type="GO" id="GO:0015095">
    <property type="term" value="F:magnesium ion transmembrane transporter activity"/>
    <property type="evidence" value="ECO:0007669"/>
    <property type="project" value="InterPro"/>
</dbReference>
<dbReference type="GO" id="GO:0016405">
    <property type="term" value="F:CoA-ligase activity"/>
    <property type="evidence" value="ECO:0007669"/>
    <property type="project" value="TreeGrafter"/>
</dbReference>
<evidence type="ECO:0000256" key="2">
    <source>
        <dbReference type="ARBA" id="ARBA00006432"/>
    </source>
</evidence>
<comment type="subcellular location">
    <subcellularLocation>
        <location evidence="1">Membrane</location>
        <topology evidence="1">Multi-pass membrane protein</topology>
    </subcellularLocation>
</comment>
<dbReference type="Pfam" id="PF13193">
    <property type="entry name" value="AMP-binding_C"/>
    <property type="match status" value="1"/>
</dbReference>
<evidence type="ECO:0000259" key="10">
    <source>
        <dbReference type="Pfam" id="PF00501"/>
    </source>
</evidence>
<dbReference type="AlphaFoldDB" id="A0A2T9YNW6"/>
<keyword evidence="5 9" id="KW-0812">Transmembrane</keyword>
<evidence type="ECO:0000256" key="9">
    <source>
        <dbReference type="SAM" id="Phobius"/>
    </source>
</evidence>
<dbReference type="GO" id="GO:0016020">
    <property type="term" value="C:membrane"/>
    <property type="evidence" value="ECO:0007669"/>
    <property type="project" value="UniProtKB-SubCell"/>
</dbReference>
<evidence type="ECO:0000256" key="5">
    <source>
        <dbReference type="ARBA" id="ARBA00022692"/>
    </source>
</evidence>
<dbReference type="InterPro" id="IPR045861">
    <property type="entry name" value="CorA_cytoplasmic_dom"/>
</dbReference>
<dbReference type="Gene3D" id="3.30.300.30">
    <property type="match status" value="1"/>
</dbReference>
<dbReference type="STRING" id="133385.A0A2T9YNW6"/>
<dbReference type="PANTHER" id="PTHR24096:SF149">
    <property type="entry name" value="AMP-BINDING DOMAIN-CONTAINING PROTEIN-RELATED"/>
    <property type="match status" value="1"/>
</dbReference>
<name>A0A2T9YNW6_9FUNG</name>
<dbReference type="InterPro" id="IPR045851">
    <property type="entry name" value="AMP-bd_C_sf"/>
</dbReference>
<dbReference type="Pfam" id="PF01544">
    <property type="entry name" value="CorA"/>
    <property type="match status" value="2"/>
</dbReference>
<dbReference type="EMBL" id="MBFR01000104">
    <property type="protein sequence ID" value="PVU94026.1"/>
    <property type="molecule type" value="Genomic_DNA"/>
</dbReference>
<proteinExistence type="inferred from homology"/>
<evidence type="ECO:0000256" key="4">
    <source>
        <dbReference type="ARBA" id="ARBA00022598"/>
    </source>
</evidence>
<evidence type="ECO:0000256" key="8">
    <source>
        <dbReference type="SAM" id="MobiDB-lite"/>
    </source>
</evidence>
<dbReference type="OrthoDB" id="29879at2759"/>
<dbReference type="InterPro" id="IPR044089">
    <property type="entry name" value="Alr1-like"/>
</dbReference>
<reference evidence="12 13" key="1">
    <citation type="journal article" date="2018" name="MBio">
        <title>Comparative Genomics Reveals the Core Gene Toolbox for the Fungus-Insect Symbiosis.</title>
        <authorList>
            <person name="Wang Y."/>
            <person name="Stata M."/>
            <person name="Wang W."/>
            <person name="Stajich J.E."/>
            <person name="White M.M."/>
            <person name="Moncalvo J.M."/>
        </authorList>
    </citation>
    <scope>NUCLEOTIDE SEQUENCE [LARGE SCALE GENOMIC DNA]</scope>
    <source>
        <strain evidence="12 13">SWE-8-4</strain>
    </source>
</reference>
<dbReference type="InterPro" id="IPR025110">
    <property type="entry name" value="AMP-bd_C"/>
</dbReference>
<dbReference type="InterPro" id="IPR042099">
    <property type="entry name" value="ANL_N_sf"/>
</dbReference>
<dbReference type="PANTHER" id="PTHR24096">
    <property type="entry name" value="LONG-CHAIN-FATTY-ACID--COA LIGASE"/>
    <property type="match status" value="1"/>
</dbReference>
<keyword evidence="7 9" id="KW-0472">Membrane</keyword>
<dbReference type="Gene3D" id="1.20.58.340">
    <property type="entry name" value="Magnesium transport protein CorA, transmembrane region"/>
    <property type="match status" value="2"/>
</dbReference>
<evidence type="ECO:0000313" key="13">
    <source>
        <dbReference type="Proteomes" id="UP000245383"/>
    </source>
</evidence>
<dbReference type="SUPFAM" id="SSF56801">
    <property type="entry name" value="Acetyl-CoA synthetase-like"/>
    <property type="match status" value="1"/>
</dbReference>
<dbReference type="Gene3D" id="3.40.50.12780">
    <property type="entry name" value="N-terminal domain of ligase-like"/>
    <property type="match status" value="1"/>
</dbReference>
<comment type="similarity">
    <text evidence="2">Belongs to the ATP-dependent AMP-binding enzyme family.</text>
</comment>
<dbReference type="InterPro" id="IPR045863">
    <property type="entry name" value="CorA_TM1_TM2"/>
</dbReference>
<feature type="region of interest" description="Disordered" evidence="8">
    <location>
        <begin position="549"/>
        <end position="577"/>
    </location>
</feature>
<feature type="transmembrane region" description="Helical" evidence="9">
    <location>
        <begin position="1148"/>
        <end position="1170"/>
    </location>
</feature>
<feature type="region of interest" description="Disordered" evidence="8">
    <location>
        <begin position="683"/>
        <end position="702"/>
    </location>
</feature>
<evidence type="ECO:0000259" key="11">
    <source>
        <dbReference type="Pfam" id="PF13193"/>
    </source>
</evidence>
<feature type="compositionally biased region" description="Polar residues" evidence="8">
    <location>
        <begin position="556"/>
        <end position="572"/>
    </location>
</feature>
<evidence type="ECO:0000256" key="7">
    <source>
        <dbReference type="ARBA" id="ARBA00023136"/>
    </source>
</evidence>
<dbReference type="PROSITE" id="PS00455">
    <property type="entry name" value="AMP_BINDING"/>
    <property type="match status" value="1"/>
</dbReference>
<dbReference type="FunFam" id="3.40.50.12780:FF:000003">
    <property type="entry name" value="Long-chain-fatty-acid--CoA ligase FadD"/>
    <property type="match status" value="1"/>
</dbReference>
<protein>
    <submittedName>
        <fullName evidence="12">Uncharacterized protein</fullName>
    </submittedName>
</protein>
<dbReference type="SUPFAM" id="SSF143865">
    <property type="entry name" value="CorA soluble domain-like"/>
    <property type="match status" value="1"/>
</dbReference>
<dbReference type="InterPro" id="IPR002523">
    <property type="entry name" value="MgTranspt_CorA/ZnTranspt_ZntB"/>
</dbReference>
<accession>A0A2T9YNW6</accession>
<evidence type="ECO:0000256" key="3">
    <source>
        <dbReference type="ARBA" id="ARBA00009765"/>
    </source>
</evidence>
<evidence type="ECO:0000256" key="1">
    <source>
        <dbReference type="ARBA" id="ARBA00004141"/>
    </source>
</evidence>